<dbReference type="KEGG" id="vg:14675469"/>
<organism evidence="1 2">
    <name type="scientific">Salmonella phage S16</name>
    <name type="common">Salmonella phage vB_SenM-S16</name>
    <dbReference type="NCBI Taxonomy" id="1087482"/>
    <lineage>
        <taxon>Viruses</taxon>
        <taxon>Duplodnaviria</taxon>
        <taxon>Heunggongvirae</taxon>
        <taxon>Uroviricota</taxon>
        <taxon>Caudoviricetes</taxon>
        <taxon>Pantevenvirales</taxon>
        <taxon>Straboviridae</taxon>
        <taxon>Tevenvirinae</taxon>
        <taxon>Gelderlandvirus</taxon>
        <taxon>Gelderlandvirus s16</taxon>
    </lineage>
</organism>
<keyword evidence="2" id="KW-1185">Reference proteome</keyword>
<dbReference type="EMBL" id="HQ331142">
    <property type="protein sequence ID" value="AEO97158.1"/>
    <property type="molecule type" value="Genomic_DNA"/>
</dbReference>
<sequence>MMNKIYKITLLEKDEVQKKWQRFNIPHGIYLLEFDIDSISSWNGSHCLLDGVIGRLELCREMKTIFQSVSVGQTRFNGICCSMVGRFRKSGNVIFFDPLTEETF</sequence>
<evidence type="ECO:0000313" key="1">
    <source>
        <dbReference type="EMBL" id="AEO97158.1"/>
    </source>
</evidence>
<proteinExistence type="predicted"/>
<dbReference type="GeneID" id="14675469"/>
<dbReference type="Proteomes" id="UP000011284">
    <property type="component" value="Segment"/>
</dbReference>
<protein>
    <submittedName>
        <fullName evidence="1">Uncharacterized protein</fullName>
    </submittedName>
</protein>
<name>M1EBA7_BPS16</name>
<dbReference type="RefSeq" id="YP_007501268.1">
    <property type="nucleotide sequence ID" value="NC_020416.1"/>
</dbReference>
<organismHost>
    <name type="scientific">Salmonella enterica</name>
    <name type="common">Salmonella choleraesuis</name>
    <dbReference type="NCBI Taxonomy" id="28901"/>
</organismHost>
<evidence type="ECO:0000313" key="2">
    <source>
        <dbReference type="Proteomes" id="UP000011284"/>
    </source>
</evidence>
<accession>M1EBA7</accession>
<dbReference type="OrthoDB" id="14010at10239"/>
<reference evidence="1 2" key="1">
    <citation type="journal article" date="2013" name="Mol. Microbiol.">
        <title>Long tail fibres of the novel broad-host-range T-even bacteriophage S16 specifically recognize Salmonella OmpC.</title>
        <authorList>
            <person name="Marti R."/>
            <person name="Zurfluh K."/>
            <person name="Hagens S."/>
            <person name="Pianezzi J."/>
            <person name="Klumpp J."/>
            <person name="Loessner M.J."/>
        </authorList>
    </citation>
    <scope>NUCLEOTIDE SEQUENCE [LARGE SCALE GENOMIC DNA]</scope>
</reference>